<evidence type="ECO:0000313" key="8">
    <source>
        <dbReference type="Proteomes" id="UP001199795"/>
    </source>
</evidence>
<accession>A0AAE3EK75</accession>
<feature type="transmembrane region" description="Helical" evidence="6">
    <location>
        <begin position="12"/>
        <end position="32"/>
    </location>
</feature>
<dbReference type="GO" id="GO:0005886">
    <property type="term" value="C:plasma membrane"/>
    <property type="evidence" value="ECO:0007669"/>
    <property type="project" value="UniProtKB-SubCell"/>
</dbReference>
<dbReference type="InterPro" id="IPR050833">
    <property type="entry name" value="Poly_Biosynth_Transport"/>
</dbReference>
<evidence type="ECO:0000256" key="2">
    <source>
        <dbReference type="ARBA" id="ARBA00022475"/>
    </source>
</evidence>
<dbReference type="PANTHER" id="PTHR30250">
    <property type="entry name" value="PST FAMILY PREDICTED COLANIC ACID TRANSPORTER"/>
    <property type="match status" value="1"/>
</dbReference>
<dbReference type="RefSeq" id="WP_237238099.1">
    <property type="nucleotide sequence ID" value="NZ_JAKKDU010000001.1"/>
</dbReference>
<gene>
    <name evidence="7" type="ORF">L3X37_00120</name>
</gene>
<evidence type="ECO:0000256" key="1">
    <source>
        <dbReference type="ARBA" id="ARBA00004651"/>
    </source>
</evidence>
<dbReference type="InterPro" id="IPR002797">
    <property type="entry name" value="Polysacc_synth"/>
</dbReference>
<keyword evidence="4 6" id="KW-1133">Transmembrane helix</keyword>
<dbReference type="AlphaFoldDB" id="A0AAE3EK75"/>
<feature type="transmembrane region" description="Helical" evidence="6">
    <location>
        <begin position="356"/>
        <end position="375"/>
    </location>
</feature>
<evidence type="ECO:0000256" key="6">
    <source>
        <dbReference type="SAM" id="Phobius"/>
    </source>
</evidence>
<organism evidence="7 8">
    <name type="scientific">Wocania arenilitoris</name>
    <dbReference type="NCBI Taxonomy" id="2044858"/>
    <lineage>
        <taxon>Bacteria</taxon>
        <taxon>Pseudomonadati</taxon>
        <taxon>Bacteroidota</taxon>
        <taxon>Flavobacteriia</taxon>
        <taxon>Flavobacteriales</taxon>
        <taxon>Flavobacteriaceae</taxon>
        <taxon>Wocania</taxon>
    </lineage>
</organism>
<reference evidence="7" key="1">
    <citation type="submission" date="2022-01" db="EMBL/GenBank/DDBJ databases">
        <title>Draft genome sequence of Sabulilitoribacter arenilitoris KCTC 52401.</title>
        <authorList>
            <person name="Oh J.-S."/>
        </authorList>
    </citation>
    <scope>NUCLEOTIDE SEQUENCE</scope>
    <source>
        <strain evidence="7">HMF6543</strain>
    </source>
</reference>
<feature type="transmembrane region" description="Helical" evidence="6">
    <location>
        <begin position="289"/>
        <end position="315"/>
    </location>
</feature>
<evidence type="ECO:0000256" key="3">
    <source>
        <dbReference type="ARBA" id="ARBA00022692"/>
    </source>
</evidence>
<dbReference type="Pfam" id="PF01943">
    <property type="entry name" value="Polysacc_synt"/>
    <property type="match status" value="1"/>
</dbReference>
<comment type="subcellular location">
    <subcellularLocation>
        <location evidence="1">Cell membrane</location>
        <topology evidence="1">Multi-pass membrane protein</topology>
    </subcellularLocation>
</comment>
<proteinExistence type="predicted"/>
<feature type="transmembrane region" description="Helical" evidence="6">
    <location>
        <begin position="148"/>
        <end position="168"/>
    </location>
</feature>
<dbReference type="Proteomes" id="UP001199795">
    <property type="component" value="Unassembled WGS sequence"/>
</dbReference>
<feature type="transmembrane region" description="Helical" evidence="6">
    <location>
        <begin position="174"/>
        <end position="197"/>
    </location>
</feature>
<evidence type="ECO:0000256" key="4">
    <source>
        <dbReference type="ARBA" id="ARBA00022989"/>
    </source>
</evidence>
<dbReference type="EMBL" id="JAKKDU010000001">
    <property type="protein sequence ID" value="MCF7566773.1"/>
    <property type="molecule type" value="Genomic_DNA"/>
</dbReference>
<evidence type="ECO:0000256" key="5">
    <source>
        <dbReference type="ARBA" id="ARBA00023136"/>
    </source>
</evidence>
<feature type="transmembrane region" description="Helical" evidence="6">
    <location>
        <begin position="86"/>
        <end position="114"/>
    </location>
</feature>
<keyword evidence="5 6" id="KW-0472">Membrane</keyword>
<comment type="caution">
    <text evidence="7">The sequence shown here is derived from an EMBL/GenBank/DDBJ whole genome shotgun (WGS) entry which is preliminary data.</text>
</comment>
<evidence type="ECO:0000313" key="7">
    <source>
        <dbReference type="EMBL" id="MCF7566773.1"/>
    </source>
</evidence>
<sequence>MKLSYFKHALVKNFLALSTLQGVNLILPFVTLPYLTRVLGVSNYGVVVMVYSIMQLLSVVCDYGFNLSATKEISLFRNNTSKINTIFSSILLVKAGLLIILLFILLILVIYVPVLAANKATYFMGFGIVIGQALTPTWLFQGMEKMKYITIVNLVSKSLFTLLIFVFIKNSEDFIFVPLLYSIGFILAGILSLIFAYKEFGVSFYFTKWVNIIEQIKNSTQYFFSRASVALYTSSNNFIVGLVLGEFYAGIFGVAERLFTAMTVIYSPLSDAIYPHMVQKKDLKLFKKVFLSAIIFNFFVSLITIFFSSEIIYFVFGEGYEESAVLLKYFCFLSLIIVPATFIGYPLLGAFGFEKYANYSVVIACIIHVIILVFISSFLSIYLMVLLLIFTQIIVLGIRFIGVSKFLKQQRLYK</sequence>
<keyword evidence="3 6" id="KW-0812">Transmembrane</keyword>
<keyword evidence="8" id="KW-1185">Reference proteome</keyword>
<name>A0AAE3EK75_9FLAO</name>
<feature type="transmembrane region" description="Helical" evidence="6">
    <location>
        <begin position="381"/>
        <end position="401"/>
    </location>
</feature>
<feature type="transmembrane region" description="Helical" evidence="6">
    <location>
        <begin position="44"/>
        <end position="65"/>
    </location>
</feature>
<feature type="transmembrane region" description="Helical" evidence="6">
    <location>
        <begin position="120"/>
        <end position="141"/>
    </location>
</feature>
<keyword evidence="2" id="KW-1003">Cell membrane</keyword>
<dbReference type="PANTHER" id="PTHR30250:SF11">
    <property type="entry name" value="O-ANTIGEN TRANSPORTER-RELATED"/>
    <property type="match status" value="1"/>
</dbReference>
<feature type="transmembrane region" description="Helical" evidence="6">
    <location>
        <begin position="327"/>
        <end position="349"/>
    </location>
</feature>
<protein>
    <submittedName>
        <fullName evidence="7">Oligosaccharide flippase family protein</fullName>
    </submittedName>
</protein>